<keyword evidence="3" id="KW-1015">Disulfide bond</keyword>
<proteinExistence type="inferred from homology"/>
<dbReference type="InterPro" id="IPR043504">
    <property type="entry name" value="Peptidase_S1_PA_chymotrypsin"/>
</dbReference>
<keyword evidence="5" id="KW-0378">Hydrolase</keyword>
<reference evidence="9" key="2">
    <citation type="submission" date="2015-02" db="UniProtKB">
        <authorList>
            <consortium name="EnsemblMetazoa"/>
        </authorList>
    </citation>
    <scope>IDENTIFICATION</scope>
</reference>
<dbReference type="Proteomes" id="UP000014500">
    <property type="component" value="Unassembled WGS sequence"/>
</dbReference>
<feature type="signal peptide" evidence="7">
    <location>
        <begin position="1"/>
        <end position="23"/>
    </location>
</feature>
<dbReference type="OMA" id="VWSNSEC"/>
<dbReference type="Gene3D" id="2.40.10.10">
    <property type="entry name" value="Trypsin-like serine proteases"/>
    <property type="match status" value="2"/>
</dbReference>
<keyword evidence="5" id="KW-0645">Protease</keyword>
<dbReference type="InterPro" id="IPR051487">
    <property type="entry name" value="Ser/Thr_Proteases_Immune/Dev"/>
</dbReference>
<evidence type="ECO:0000313" key="9">
    <source>
        <dbReference type="EnsemblMetazoa" id="SMAR001810-PA"/>
    </source>
</evidence>
<keyword evidence="10" id="KW-1185">Reference proteome</keyword>
<dbReference type="InterPro" id="IPR001254">
    <property type="entry name" value="Trypsin_dom"/>
</dbReference>
<dbReference type="STRING" id="126957.T1ILI1"/>
<dbReference type="eggNOG" id="KOG3627">
    <property type="taxonomic scope" value="Eukaryota"/>
</dbReference>
<feature type="region of interest" description="Disordered" evidence="6">
    <location>
        <begin position="236"/>
        <end position="262"/>
    </location>
</feature>
<dbReference type="FunFam" id="2.40.10.10:FF:000038">
    <property type="entry name" value="Serine protease"/>
    <property type="match status" value="1"/>
</dbReference>
<dbReference type="PRINTS" id="PR00722">
    <property type="entry name" value="CHYMOTRYPSIN"/>
</dbReference>
<reference evidence="10" key="1">
    <citation type="submission" date="2011-05" db="EMBL/GenBank/DDBJ databases">
        <authorList>
            <person name="Richards S.R."/>
            <person name="Qu J."/>
            <person name="Jiang H."/>
            <person name="Jhangiani S.N."/>
            <person name="Agravi P."/>
            <person name="Goodspeed R."/>
            <person name="Gross S."/>
            <person name="Mandapat C."/>
            <person name="Jackson L."/>
            <person name="Mathew T."/>
            <person name="Pu L."/>
            <person name="Thornton R."/>
            <person name="Saada N."/>
            <person name="Wilczek-Boney K.B."/>
            <person name="Lee S."/>
            <person name="Kovar C."/>
            <person name="Wu Y."/>
            <person name="Scherer S.E."/>
            <person name="Worley K.C."/>
            <person name="Muzny D.M."/>
            <person name="Gibbs R."/>
        </authorList>
    </citation>
    <scope>NUCLEOTIDE SEQUENCE</scope>
    <source>
        <strain evidence="10">Brora</strain>
    </source>
</reference>
<organism evidence="9 10">
    <name type="scientific">Strigamia maritima</name>
    <name type="common">European centipede</name>
    <name type="synonym">Geophilus maritimus</name>
    <dbReference type="NCBI Taxonomy" id="126957"/>
    <lineage>
        <taxon>Eukaryota</taxon>
        <taxon>Metazoa</taxon>
        <taxon>Ecdysozoa</taxon>
        <taxon>Arthropoda</taxon>
        <taxon>Myriapoda</taxon>
        <taxon>Chilopoda</taxon>
        <taxon>Pleurostigmophora</taxon>
        <taxon>Geophilomorpha</taxon>
        <taxon>Linotaeniidae</taxon>
        <taxon>Strigamia</taxon>
    </lineage>
</organism>
<feature type="chain" id="PRO_5004589873" description="Peptidase S1 domain-containing protein" evidence="7">
    <location>
        <begin position="24"/>
        <end position="511"/>
    </location>
</feature>
<protein>
    <recommendedName>
        <fullName evidence="8">Peptidase S1 domain-containing protein</fullName>
    </recommendedName>
</protein>
<dbReference type="EMBL" id="JH430824">
    <property type="status" value="NOT_ANNOTATED_CDS"/>
    <property type="molecule type" value="Genomic_DNA"/>
</dbReference>
<keyword evidence="7" id="KW-0732">Signal</keyword>
<keyword evidence="2" id="KW-0964">Secreted</keyword>
<dbReference type="SMART" id="SM00020">
    <property type="entry name" value="Tryp_SPc"/>
    <property type="match status" value="1"/>
</dbReference>
<accession>T1ILI1</accession>
<evidence type="ECO:0000256" key="5">
    <source>
        <dbReference type="RuleBase" id="RU363034"/>
    </source>
</evidence>
<dbReference type="InterPro" id="IPR009003">
    <property type="entry name" value="Peptidase_S1_PA"/>
</dbReference>
<evidence type="ECO:0000259" key="8">
    <source>
        <dbReference type="PROSITE" id="PS50240"/>
    </source>
</evidence>
<evidence type="ECO:0000256" key="7">
    <source>
        <dbReference type="SAM" id="SignalP"/>
    </source>
</evidence>
<evidence type="ECO:0000256" key="3">
    <source>
        <dbReference type="ARBA" id="ARBA00023157"/>
    </source>
</evidence>
<dbReference type="HOGENOM" id="CLU_006842_0_3_1"/>
<dbReference type="SUPFAM" id="SSF50494">
    <property type="entry name" value="Trypsin-like serine proteases"/>
    <property type="match status" value="1"/>
</dbReference>
<evidence type="ECO:0000313" key="10">
    <source>
        <dbReference type="Proteomes" id="UP000014500"/>
    </source>
</evidence>
<dbReference type="PROSITE" id="PS00135">
    <property type="entry name" value="TRYPSIN_SER"/>
    <property type="match status" value="1"/>
</dbReference>
<comment type="similarity">
    <text evidence="4">Belongs to the peptidase S1 family. CLIP subfamily.</text>
</comment>
<feature type="domain" description="Peptidase S1" evidence="8">
    <location>
        <begin position="274"/>
        <end position="510"/>
    </location>
</feature>
<dbReference type="EnsemblMetazoa" id="SMAR001810-RA">
    <property type="protein sequence ID" value="SMAR001810-PA"/>
    <property type="gene ID" value="SMAR001810"/>
</dbReference>
<evidence type="ECO:0000256" key="4">
    <source>
        <dbReference type="ARBA" id="ARBA00024195"/>
    </source>
</evidence>
<keyword evidence="5" id="KW-0720">Serine protease</keyword>
<name>T1ILI1_STRMM</name>
<sequence>MLMIQYTMHLLVLLLALLTSADLQVNGKTLRTSRELHERCQMRSGSVGTCQNAITCFQHKVMEAMASGNDLQWEDVDKCSYTASNGQQKDGLCCAGSPFTSMTLVSSSHSGAIIATHAQGSHVVHSVHIFPYPPLLLQKNSTTIANGLNKELVLTPPGENVELKDPIPGPPWIPGVNWPPPLPTHPPHHTIPPLPTHPPGLIPVAVKPTTSTLKPPTQKPTIIPEWPSWTITTTKPTKEVKPTAETVEPTEKPPTQTPDDKCGLKKEITLDFKVVGGKAATKHSWRWIAGLFLGDRLFCGGSLIDSYHVLTAAHCVKGMRPGALTVRLGDHDTSKTTDGPHVAVKVASIQIHSSYSSRKNQNDLALVRLASKVIYTDTIVPVCLAEQGDLTDYTNKTVTVAGWGSLGWRQPTTPILHDVDLSVWSNSKCAEGFNKHFHTTGHIVDHMICAGDFKKDSCTGDSGGPLMIQKGNQWIQLGIVSWGIQCGSTHLPGVYTRVSQFRNWIDVNRGV</sequence>
<dbReference type="AlphaFoldDB" id="T1ILI1"/>
<dbReference type="CDD" id="cd00190">
    <property type="entry name" value="Tryp_SPc"/>
    <property type="match status" value="1"/>
</dbReference>
<dbReference type="GO" id="GO:0004252">
    <property type="term" value="F:serine-type endopeptidase activity"/>
    <property type="evidence" value="ECO:0007669"/>
    <property type="project" value="InterPro"/>
</dbReference>
<dbReference type="GO" id="GO:0005576">
    <property type="term" value="C:extracellular region"/>
    <property type="evidence" value="ECO:0007669"/>
    <property type="project" value="UniProtKB-SubCell"/>
</dbReference>
<dbReference type="PROSITE" id="PS00134">
    <property type="entry name" value="TRYPSIN_HIS"/>
    <property type="match status" value="1"/>
</dbReference>
<dbReference type="InterPro" id="IPR033116">
    <property type="entry name" value="TRYPSIN_SER"/>
</dbReference>
<dbReference type="GO" id="GO:0006508">
    <property type="term" value="P:proteolysis"/>
    <property type="evidence" value="ECO:0007669"/>
    <property type="project" value="UniProtKB-KW"/>
</dbReference>
<evidence type="ECO:0000256" key="1">
    <source>
        <dbReference type="ARBA" id="ARBA00004613"/>
    </source>
</evidence>
<dbReference type="PROSITE" id="PS50240">
    <property type="entry name" value="TRYPSIN_DOM"/>
    <property type="match status" value="1"/>
</dbReference>
<dbReference type="PhylomeDB" id="T1ILI1"/>
<evidence type="ECO:0000256" key="2">
    <source>
        <dbReference type="ARBA" id="ARBA00022525"/>
    </source>
</evidence>
<dbReference type="InterPro" id="IPR018114">
    <property type="entry name" value="TRYPSIN_HIS"/>
</dbReference>
<dbReference type="InterPro" id="IPR001314">
    <property type="entry name" value="Peptidase_S1A"/>
</dbReference>
<dbReference type="PANTHER" id="PTHR24256">
    <property type="entry name" value="TRYPTASE-RELATED"/>
    <property type="match status" value="1"/>
</dbReference>
<dbReference type="Pfam" id="PF00089">
    <property type="entry name" value="Trypsin"/>
    <property type="match status" value="1"/>
</dbReference>
<evidence type="ECO:0000256" key="6">
    <source>
        <dbReference type="SAM" id="MobiDB-lite"/>
    </source>
</evidence>
<comment type="subcellular location">
    <subcellularLocation>
        <location evidence="1">Secreted</location>
    </subcellularLocation>
</comment>